<dbReference type="EMBL" id="VYTZ01000004">
    <property type="protein sequence ID" value="KAA9379223.1"/>
    <property type="molecule type" value="Genomic_DNA"/>
</dbReference>
<dbReference type="InterPro" id="IPR045592">
    <property type="entry name" value="DUF6461"/>
</dbReference>
<dbReference type="RefSeq" id="WP_150933820.1">
    <property type="nucleotide sequence ID" value="NZ_VYTZ01000004.1"/>
</dbReference>
<organism evidence="1 2">
    <name type="scientific">Microbispora cellulosiformans</name>
    <dbReference type="NCBI Taxonomy" id="2614688"/>
    <lineage>
        <taxon>Bacteria</taxon>
        <taxon>Bacillati</taxon>
        <taxon>Actinomycetota</taxon>
        <taxon>Actinomycetes</taxon>
        <taxon>Streptosporangiales</taxon>
        <taxon>Streptosporangiaceae</taxon>
        <taxon>Microbispora</taxon>
    </lineage>
</organism>
<dbReference type="AlphaFoldDB" id="A0A5J5K472"/>
<evidence type="ECO:0000313" key="2">
    <source>
        <dbReference type="Proteomes" id="UP000327011"/>
    </source>
</evidence>
<comment type="caution">
    <text evidence="1">The sequence shown here is derived from an EMBL/GenBank/DDBJ whole genome shotgun (WGS) entry which is preliminary data.</text>
</comment>
<sequence length="163" mass="17495">MNDWFDDEAVCVTYVRDLPAEEALLRMGATIVAEAEGEEGEIAAFEVGGGVVLVEPNGFAGTLDEVMARLSKDTVAATVFFNVNLDQQFVYAENGVIVTAFEPDQPDSRAGSDPDRLLRHMRDLDMETDGDLVKAAELAQGVTGLELPGDDADPTLIGVLAEY</sequence>
<accession>A0A5J5K472</accession>
<name>A0A5J5K472_9ACTN</name>
<proteinExistence type="predicted"/>
<keyword evidence="2" id="KW-1185">Reference proteome</keyword>
<dbReference type="Pfam" id="PF20062">
    <property type="entry name" value="DUF6461"/>
    <property type="match status" value="1"/>
</dbReference>
<protein>
    <submittedName>
        <fullName evidence="1">Uncharacterized protein</fullName>
    </submittedName>
</protein>
<evidence type="ECO:0000313" key="1">
    <source>
        <dbReference type="EMBL" id="KAA9379223.1"/>
    </source>
</evidence>
<reference evidence="1 2" key="1">
    <citation type="submission" date="2019-09" db="EMBL/GenBank/DDBJ databases">
        <title>Screening of Novel Bioactive Compounds from Soil-Associated.</title>
        <authorList>
            <person name="Gong X."/>
        </authorList>
    </citation>
    <scope>NUCLEOTIDE SEQUENCE [LARGE SCALE GENOMIC DNA]</scope>
    <source>
        <strain evidence="1 2">Gxj-6</strain>
    </source>
</reference>
<gene>
    <name evidence="1" type="ORF">F5972_13670</name>
</gene>
<dbReference type="Proteomes" id="UP000327011">
    <property type="component" value="Unassembled WGS sequence"/>
</dbReference>